<proteinExistence type="inferred from homology"/>
<keyword evidence="7" id="KW-1185">Reference proteome</keyword>
<dbReference type="Gene3D" id="3.90.105.10">
    <property type="entry name" value="Molybdopterin biosynthesis moea protein, domain 2"/>
    <property type="match status" value="1"/>
</dbReference>
<comment type="similarity">
    <text evidence="2 4">Belongs to the MoeA family.</text>
</comment>
<dbReference type="InterPro" id="IPR005110">
    <property type="entry name" value="MoeA_linker/N"/>
</dbReference>
<dbReference type="SMART" id="SM00852">
    <property type="entry name" value="MoCF_biosynth"/>
    <property type="match status" value="1"/>
</dbReference>
<dbReference type="Gene3D" id="2.40.340.10">
    <property type="entry name" value="MoeA, C-terminal, domain IV"/>
    <property type="match status" value="1"/>
</dbReference>
<keyword evidence="4" id="KW-0479">Metal-binding</keyword>
<dbReference type="EMBL" id="PDWW01000038">
    <property type="protein sequence ID" value="KAF1721417.1"/>
    <property type="molecule type" value="Genomic_DNA"/>
</dbReference>
<dbReference type="SUPFAM" id="SSF53218">
    <property type="entry name" value="Molybdenum cofactor biosynthesis proteins"/>
    <property type="match status" value="1"/>
</dbReference>
<dbReference type="InterPro" id="IPR038987">
    <property type="entry name" value="MoeA-like"/>
</dbReference>
<comment type="cofactor">
    <cofactor evidence="4">
        <name>Mg(2+)</name>
        <dbReference type="ChEBI" id="CHEBI:18420"/>
    </cofactor>
</comment>
<accession>A0ABQ6ZCJ4</accession>
<dbReference type="SUPFAM" id="SSF63867">
    <property type="entry name" value="MoeA C-terminal domain-like"/>
    <property type="match status" value="1"/>
</dbReference>
<evidence type="ECO:0000259" key="5">
    <source>
        <dbReference type="SMART" id="SM00852"/>
    </source>
</evidence>
<keyword evidence="4" id="KW-0808">Transferase</keyword>
<keyword evidence="4" id="KW-0500">Molybdenum</keyword>
<dbReference type="Proteomes" id="UP000781710">
    <property type="component" value="Unassembled WGS sequence"/>
</dbReference>
<keyword evidence="4" id="KW-0460">Magnesium</keyword>
<dbReference type="InterPro" id="IPR036688">
    <property type="entry name" value="MoeA_C_domain_IV_sf"/>
</dbReference>
<dbReference type="EC" id="2.10.1.1" evidence="4"/>
<comment type="function">
    <text evidence="1 4">Catalyzes the insertion of molybdate into adenylated molybdopterin with the concomitant release of AMP.</text>
</comment>
<dbReference type="PANTHER" id="PTHR10192:SF5">
    <property type="entry name" value="GEPHYRIN"/>
    <property type="match status" value="1"/>
</dbReference>
<evidence type="ECO:0000313" key="6">
    <source>
        <dbReference type="EMBL" id="KAF1721417.1"/>
    </source>
</evidence>
<organism evidence="6 7">
    <name type="scientific">Pseudoxanthomonas japonensis</name>
    <dbReference type="NCBI Taxonomy" id="69284"/>
    <lineage>
        <taxon>Bacteria</taxon>
        <taxon>Pseudomonadati</taxon>
        <taxon>Pseudomonadota</taxon>
        <taxon>Gammaproteobacteria</taxon>
        <taxon>Lysobacterales</taxon>
        <taxon>Lysobacteraceae</taxon>
        <taxon>Pseudoxanthomonas</taxon>
    </lineage>
</organism>
<dbReference type="SUPFAM" id="SSF63882">
    <property type="entry name" value="MoeA N-terminal region -like"/>
    <property type="match status" value="1"/>
</dbReference>
<dbReference type="NCBIfam" id="TIGR00177">
    <property type="entry name" value="molyb_syn"/>
    <property type="match status" value="1"/>
</dbReference>
<comment type="pathway">
    <text evidence="4">Cofactor biosynthesis; molybdopterin biosynthesis.</text>
</comment>
<dbReference type="Pfam" id="PF00994">
    <property type="entry name" value="MoCF_biosynth"/>
    <property type="match status" value="1"/>
</dbReference>
<sequence length="415" mass="43181">MIGYHEALARLTDGAGRLAVQQVALADAVGRVLAGDVVATLALPPFDNAAMDGVALASAGQAARTGSEWEIAARIGAGDPPLHDDASAWDIMTGASLPARADTVVPVERIDRLPPHGQDHAPRVRLLVDALPGANIRRRGEDVLPGQRVLEAGTFIDTAQLMLLAGTGIDRVEVARRPRVALLATGREIVAAGEPLPAGGIHDATSPYLAASVAAAGAEMIQVSHVGDDVANFQAAIDAALSRGVDLVLSTGAVSKGCYDFVPDALAARGAERLFHGVAMRPGKPVLAARLREGAMFVGLPGNPLSTAVGFRFLVEPLLRAWLGMAPEPVRRLPLAADCDARAGLHTAFHGTLRCDGEGRLQACVADAQASFRLLPFSQSSVWITLPEDTARADAGALVQVHGQGHLRAPSWMPA</sequence>
<protein>
    <recommendedName>
        <fullName evidence="4">Molybdopterin molybdenumtransferase</fullName>
        <ecNumber evidence="4">2.10.1.1</ecNumber>
    </recommendedName>
</protein>
<dbReference type="PANTHER" id="PTHR10192">
    <property type="entry name" value="MOLYBDOPTERIN BIOSYNTHESIS PROTEIN"/>
    <property type="match status" value="1"/>
</dbReference>
<evidence type="ECO:0000256" key="2">
    <source>
        <dbReference type="ARBA" id="ARBA00010763"/>
    </source>
</evidence>
<evidence type="ECO:0000256" key="4">
    <source>
        <dbReference type="RuleBase" id="RU365090"/>
    </source>
</evidence>
<comment type="caution">
    <text evidence="6">The sequence shown here is derived from an EMBL/GenBank/DDBJ whole genome shotgun (WGS) entry which is preliminary data.</text>
</comment>
<feature type="domain" description="MoaB/Mog" evidence="5">
    <location>
        <begin position="181"/>
        <end position="321"/>
    </location>
</feature>
<gene>
    <name evidence="6" type="ORF">CSC78_18070</name>
</gene>
<comment type="catalytic activity">
    <reaction evidence="3">
        <text>adenylyl-molybdopterin + molybdate = Mo-molybdopterin + AMP + H(+)</text>
        <dbReference type="Rhea" id="RHEA:35047"/>
        <dbReference type="ChEBI" id="CHEBI:15378"/>
        <dbReference type="ChEBI" id="CHEBI:36264"/>
        <dbReference type="ChEBI" id="CHEBI:62727"/>
        <dbReference type="ChEBI" id="CHEBI:71302"/>
        <dbReference type="ChEBI" id="CHEBI:456215"/>
        <dbReference type="EC" id="2.10.1.1"/>
    </reaction>
</comment>
<dbReference type="InterPro" id="IPR036425">
    <property type="entry name" value="MoaB/Mog-like_dom_sf"/>
</dbReference>
<keyword evidence="4" id="KW-0501">Molybdenum cofactor biosynthesis</keyword>
<evidence type="ECO:0000256" key="1">
    <source>
        <dbReference type="ARBA" id="ARBA00002901"/>
    </source>
</evidence>
<dbReference type="Gene3D" id="3.40.980.10">
    <property type="entry name" value="MoaB/Mog-like domain"/>
    <property type="match status" value="1"/>
</dbReference>
<dbReference type="CDD" id="cd00887">
    <property type="entry name" value="MoeA"/>
    <property type="match status" value="1"/>
</dbReference>
<dbReference type="Pfam" id="PF03453">
    <property type="entry name" value="MoeA_N"/>
    <property type="match status" value="1"/>
</dbReference>
<dbReference type="Gene3D" id="2.170.190.11">
    <property type="entry name" value="Molybdopterin biosynthesis moea protein, domain 3"/>
    <property type="match status" value="1"/>
</dbReference>
<reference evidence="6 7" key="1">
    <citation type="submission" date="2017-10" db="EMBL/GenBank/DDBJ databases">
        <title>Whole genome sequencing of members of genus Pseudoxanthomonas.</title>
        <authorList>
            <person name="Kumar S."/>
            <person name="Bansal K."/>
            <person name="Kaur A."/>
            <person name="Patil P."/>
            <person name="Sharma S."/>
            <person name="Patil P.B."/>
        </authorList>
    </citation>
    <scope>NUCLEOTIDE SEQUENCE [LARGE SCALE GENOMIC DNA]</scope>
    <source>
        <strain evidence="6 7">DSM 17109</strain>
    </source>
</reference>
<dbReference type="InterPro" id="IPR036135">
    <property type="entry name" value="MoeA_linker/N_sf"/>
</dbReference>
<name>A0ABQ6ZCJ4_9GAMM</name>
<evidence type="ECO:0000313" key="7">
    <source>
        <dbReference type="Proteomes" id="UP000781710"/>
    </source>
</evidence>
<dbReference type="InterPro" id="IPR001453">
    <property type="entry name" value="MoaB/Mog_dom"/>
</dbReference>
<dbReference type="RefSeq" id="WP_162339257.1">
    <property type="nucleotide sequence ID" value="NZ_PDWW01000038.1"/>
</dbReference>
<evidence type="ECO:0000256" key="3">
    <source>
        <dbReference type="ARBA" id="ARBA00047317"/>
    </source>
</evidence>